<gene>
    <name evidence="2" type="ORF">SAMN06265173_1286</name>
</gene>
<keyword evidence="1" id="KW-0812">Transmembrane</keyword>
<dbReference type="AlphaFoldDB" id="A0A521FG86"/>
<evidence type="ECO:0000256" key="1">
    <source>
        <dbReference type="SAM" id="Phobius"/>
    </source>
</evidence>
<organism evidence="2 3">
    <name type="scientific">Thalassovita litoralis</name>
    <dbReference type="NCBI Taxonomy" id="1010611"/>
    <lineage>
        <taxon>Bacteria</taxon>
        <taxon>Pseudomonadati</taxon>
        <taxon>Pseudomonadota</taxon>
        <taxon>Alphaproteobacteria</taxon>
        <taxon>Rhodobacterales</taxon>
        <taxon>Roseobacteraceae</taxon>
        <taxon>Thalassovita</taxon>
    </lineage>
</organism>
<accession>A0A521FG86</accession>
<keyword evidence="3" id="KW-1185">Reference proteome</keyword>
<dbReference type="OrthoDB" id="7874312at2"/>
<keyword evidence="1" id="KW-0472">Membrane</keyword>
<dbReference type="RefSeq" id="WP_142494401.1">
    <property type="nucleotide sequence ID" value="NZ_FXTO01000028.1"/>
</dbReference>
<protein>
    <submittedName>
        <fullName evidence="2">Uncharacterized protein</fullName>
    </submittedName>
</protein>
<evidence type="ECO:0000313" key="2">
    <source>
        <dbReference type="EMBL" id="SMO94661.1"/>
    </source>
</evidence>
<sequence>MIDEKTITRMATELEALLAEKCGQTSGPFALRLKRGVRRAPRSVRHAADGFALAFTQMGHPKLARLMDASKVNDQYDILRSYLRGIDVADRRKGLLLSVLGSVSFSLLAMLALLLIFLRWRGYL</sequence>
<proteinExistence type="predicted"/>
<dbReference type="EMBL" id="FXTO01000028">
    <property type="protein sequence ID" value="SMO94661.1"/>
    <property type="molecule type" value="Genomic_DNA"/>
</dbReference>
<feature type="transmembrane region" description="Helical" evidence="1">
    <location>
        <begin position="94"/>
        <end position="118"/>
    </location>
</feature>
<dbReference type="Proteomes" id="UP000316030">
    <property type="component" value="Unassembled WGS sequence"/>
</dbReference>
<evidence type="ECO:0000313" key="3">
    <source>
        <dbReference type="Proteomes" id="UP000316030"/>
    </source>
</evidence>
<keyword evidence="1" id="KW-1133">Transmembrane helix</keyword>
<name>A0A521FG86_9RHOB</name>
<reference evidence="2 3" key="1">
    <citation type="submission" date="2017-05" db="EMBL/GenBank/DDBJ databases">
        <authorList>
            <person name="Varghese N."/>
            <person name="Submissions S."/>
        </authorList>
    </citation>
    <scope>NUCLEOTIDE SEQUENCE [LARGE SCALE GENOMIC DNA]</scope>
    <source>
        <strain evidence="2 3">DSM 29506</strain>
    </source>
</reference>